<sequence length="66" mass="7985">MRFRFKFLRFWKDPESEIFRAKVVFCMLIELRAHALSIAGIEVLRTDPEQILIVKAAEDYRRSRDR</sequence>
<protein>
    <submittedName>
        <fullName evidence="1">Uncharacterized protein</fullName>
    </submittedName>
</protein>
<comment type="caution">
    <text evidence="1">The sequence shown here is derived from an EMBL/GenBank/DDBJ whole genome shotgun (WGS) entry which is preliminary data.</text>
</comment>
<proteinExistence type="predicted"/>
<name>A0A2W2AXK6_9HYPH</name>
<dbReference type="Proteomes" id="UP000248795">
    <property type="component" value="Unassembled WGS sequence"/>
</dbReference>
<evidence type="ECO:0000313" key="1">
    <source>
        <dbReference type="EMBL" id="PZF77360.1"/>
    </source>
</evidence>
<evidence type="ECO:0000313" key="2">
    <source>
        <dbReference type="Proteomes" id="UP000248795"/>
    </source>
</evidence>
<dbReference type="AlphaFoldDB" id="A0A2W2AXK6"/>
<reference evidence="2" key="1">
    <citation type="submission" date="2018-06" db="EMBL/GenBank/DDBJ databases">
        <title>Aestuariibacter litoralis strain KCTC 52945T.</title>
        <authorList>
            <person name="Li X."/>
            <person name="Salam N."/>
            <person name="Li J.-L."/>
            <person name="Chen Y.-M."/>
            <person name="Yang Z.-W."/>
            <person name="Zhang L.-Y."/>
            <person name="Han M.-X."/>
            <person name="Xiao M."/>
            <person name="Li W.-J."/>
        </authorList>
    </citation>
    <scope>NUCLEOTIDE SEQUENCE [LARGE SCALE GENOMIC DNA]</scope>
    <source>
        <strain evidence="2">KCTC 52945</strain>
    </source>
</reference>
<organism evidence="1 2">
    <name type="scientific">Aestuariivirga litoralis</name>
    <dbReference type="NCBI Taxonomy" id="2650924"/>
    <lineage>
        <taxon>Bacteria</taxon>
        <taxon>Pseudomonadati</taxon>
        <taxon>Pseudomonadota</taxon>
        <taxon>Alphaproteobacteria</taxon>
        <taxon>Hyphomicrobiales</taxon>
        <taxon>Aestuariivirgaceae</taxon>
        <taxon>Aestuariivirga</taxon>
    </lineage>
</organism>
<keyword evidence="2" id="KW-1185">Reference proteome</keyword>
<dbReference type="EMBL" id="QKVK01000003">
    <property type="protein sequence ID" value="PZF77360.1"/>
    <property type="molecule type" value="Genomic_DNA"/>
</dbReference>
<accession>A0A2W2AXK6</accession>
<gene>
    <name evidence="1" type="ORF">DK847_08545</name>
</gene>